<name>A0A382DNN0_9ZZZZ</name>
<dbReference type="GO" id="GO:0006783">
    <property type="term" value="P:heme biosynthetic process"/>
    <property type="evidence" value="ECO:0007669"/>
    <property type="project" value="TreeGrafter"/>
</dbReference>
<dbReference type="PRINTS" id="PR00151">
    <property type="entry name" value="PORPHBDMNASE"/>
</dbReference>
<dbReference type="PIRSF" id="PIRSF001438">
    <property type="entry name" value="4pyrrol_synth_OHMeBilane_synth"/>
    <property type="match status" value="1"/>
</dbReference>
<dbReference type="Gene3D" id="3.40.190.10">
    <property type="entry name" value="Periplasmic binding protein-like II"/>
    <property type="match status" value="2"/>
</dbReference>
<dbReference type="HAMAP" id="MF_00260">
    <property type="entry name" value="Porphobil_deam"/>
    <property type="match status" value="1"/>
</dbReference>
<dbReference type="PANTHER" id="PTHR11557">
    <property type="entry name" value="PORPHOBILINOGEN DEAMINASE"/>
    <property type="match status" value="1"/>
</dbReference>
<organism evidence="7">
    <name type="scientific">marine metagenome</name>
    <dbReference type="NCBI Taxonomy" id="408172"/>
    <lineage>
        <taxon>unclassified sequences</taxon>
        <taxon>metagenomes</taxon>
        <taxon>ecological metagenomes</taxon>
    </lineage>
</organism>
<proteinExistence type="inferred from homology"/>
<comment type="similarity">
    <text evidence="1">Belongs to the HMBS family.</text>
</comment>
<protein>
    <recommendedName>
        <fullName evidence="2">hydroxymethylbilane synthase</fullName>
        <ecNumber evidence="2">2.5.1.61</ecNumber>
    </recommendedName>
</protein>
<evidence type="ECO:0000256" key="2">
    <source>
        <dbReference type="ARBA" id="ARBA00012655"/>
    </source>
</evidence>
<dbReference type="InterPro" id="IPR036803">
    <property type="entry name" value="Porphobilinogen_deaminase_C_sf"/>
</dbReference>
<evidence type="ECO:0000259" key="6">
    <source>
        <dbReference type="Pfam" id="PF03900"/>
    </source>
</evidence>
<keyword evidence="3" id="KW-0808">Transferase</keyword>
<sequence length="304" mass="31457">MVEGTAVRILVATRGSPLALWQADRVADLLRSSDPGIEVGFVVVATTGDLDRTTPLEQMGGQGVFVKEIQAAVLDGRADLAVHSAKDLPALTPDGLLLAAIPERGDPRDALVGCRLADLPEGARVATGSIRRRAHLAHRRPDLRFEPLRGNIATRLARTADVDAVVVAQAALDRLGLVPDVVDPLDPGVLLPQVAQGALAVECRADDATTAALLSGIENSAARLAVDAERGFLAELGSGCDLPVAAHARVLDDGSVGLTGAISSPEGDTLLLETRQGTDPETVGRALARHLLDERGGAALLGPA</sequence>
<dbReference type="GO" id="GO:0005737">
    <property type="term" value="C:cytoplasm"/>
    <property type="evidence" value="ECO:0007669"/>
    <property type="project" value="TreeGrafter"/>
</dbReference>
<evidence type="ECO:0000259" key="5">
    <source>
        <dbReference type="Pfam" id="PF01379"/>
    </source>
</evidence>
<dbReference type="InterPro" id="IPR022418">
    <property type="entry name" value="Porphobilinogen_deaminase_C"/>
</dbReference>
<dbReference type="Pfam" id="PF03900">
    <property type="entry name" value="Porphobil_deamC"/>
    <property type="match status" value="1"/>
</dbReference>
<dbReference type="InterPro" id="IPR022417">
    <property type="entry name" value="Porphobilin_deaminase_N"/>
</dbReference>
<evidence type="ECO:0000256" key="1">
    <source>
        <dbReference type="ARBA" id="ARBA00005638"/>
    </source>
</evidence>
<evidence type="ECO:0000313" key="7">
    <source>
        <dbReference type="EMBL" id="SVB39594.1"/>
    </source>
</evidence>
<dbReference type="EMBL" id="UINC01040140">
    <property type="protein sequence ID" value="SVB39594.1"/>
    <property type="molecule type" value="Genomic_DNA"/>
</dbReference>
<dbReference type="Gene3D" id="3.30.160.40">
    <property type="entry name" value="Porphobilinogen deaminase, C-terminal domain"/>
    <property type="match status" value="1"/>
</dbReference>
<evidence type="ECO:0000256" key="4">
    <source>
        <dbReference type="ARBA" id="ARBA00023244"/>
    </source>
</evidence>
<dbReference type="GO" id="GO:0004418">
    <property type="term" value="F:hydroxymethylbilane synthase activity"/>
    <property type="evidence" value="ECO:0007669"/>
    <property type="project" value="UniProtKB-EC"/>
</dbReference>
<evidence type="ECO:0000256" key="3">
    <source>
        <dbReference type="ARBA" id="ARBA00022679"/>
    </source>
</evidence>
<dbReference type="NCBIfam" id="TIGR00212">
    <property type="entry name" value="hemC"/>
    <property type="match status" value="1"/>
</dbReference>
<dbReference type="Pfam" id="PF01379">
    <property type="entry name" value="Porphobil_deam"/>
    <property type="match status" value="1"/>
</dbReference>
<dbReference type="PANTHER" id="PTHR11557:SF0">
    <property type="entry name" value="PORPHOBILINOGEN DEAMINASE"/>
    <property type="match status" value="1"/>
</dbReference>
<accession>A0A382DNN0</accession>
<dbReference type="InterPro" id="IPR000860">
    <property type="entry name" value="HemC"/>
</dbReference>
<dbReference type="EC" id="2.5.1.61" evidence="2"/>
<gene>
    <name evidence="7" type="ORF">METZ01_LOCUS192448</name>
</gene>
<dbReference type="SUPFAM" id="SSF54782">
    <property type="entry name" value="Porphobilinogen deaminase (hydroxymethylbilane synthase), C-terminal domain"/>
    <property type="match status" value="1"/>
</dbReference>
<reference evidence="7" key="1">
    <citation type="submission" date="2018-05" db="EMBL/GenBank/DDBJ databases">
        <authorList>
            <person name="Lanie J.A."/>
            <person name="Ng W.-L."/>
            <person name="Kazmierczak K.M."/>
            <person name="Andrzejewski T.M."/>
            <person name="Davidsen T.M."/>
            <person name="Wayne K.J."/>
            <person name="Tettelin H."/>
            <person name="Glass J.I."/>
            <person name="Rusch D."/>
            <person name="Podicherti R."/>
            <person name="Tsui H.-C.T."/>
            <person name="Winkler M.E."/>
        </authorList>
    </citation>
    <scope>NUCLEOTIDE SEQUENCE</scope>
</reference>
<dbReference type="SUPFAM" id="SSF53850">
    <property type="entry name" value="Periplasmic binding protein-like II"/>
    <property type="match status" value="1"/>
</dbReference>
<dbReference type="AlphaFoldDB" id="A0A382DNN0"/>
<feature type="domain" description="Porphobilinogen deaminase N-terminal" evidence="5">
    <location>
        <begin position="9"/>
        <end position="210"/>
    </location>
</feature>
<feature type="domain" description="Porphobilinogen deaminase C-terminal" evidence="6">
    <location>
        <begin position="224"/>
        <end position="292"/>
    </location>
</feature>
<keyword evidence="4" id="KW-0627">Porphyrin biosynthesis</keyword>